<evidence type="ECO:0000256" key="1">
    <source>
        <dbReference type="SAM" id="MobiDB-lite"/>
    </source>
</evidence>
<gene>
    <name evidence="4" type="ORF">SAMN06295912_10238</name>
</gene>
<dbReference type="InterPro" id="IPR014729">
    <property type="entry name" value="Rossmann-like_a/b/a_fold"/>
</dbReference>
<keyword evidence="5" id="KW-1185">Reference proteome</keyword>
<dbReference type="InterPro" id="IPR051599">
    <property type="entry name" value="Cell_Envelope_Assoc"/>
</dbReference>
<dbReference type="OrthoDB" id="1092058at2"/>
<sequence length="391" mass="42064">MRHRMTRVATLLATAAVMLATVPASAGAVRDVTVEKLSQRLFPLLDAIGRDAAARDAIMRSPGMSALLAARQQRSTACASDLACNAQALIWTDAEVQAVAGAVAAAHRLPASDDGRGAQARRELEGLNIIVQTYGLGQVSRYPKIDGSGPLEPLEQRSRLQAADWLSRTPRAHSAQGFDASVDYALALLDGGDRIDAIGFDPLTDGLNAAAMARAKSLDWKAYRYSAMIVTGVGPEVDGMALSPWGKYHLRLAASRFAKGETPFIIVSGGRAHPRATPFTEAEEMRNVLIERHGIPADAILIEPYARHTTTNLRNAARLAMAMGAPLDRDMLIVCNPQQSGYIESPIFAARNMAELGYEPGKIGRRLSPTELLFRPSPQSARVDPRDPLDP</sequence>
<dbReference type="CDD" id="cd06259">
    <property type="entry name" value="YdcF-like"/>
    <property type="match status" value="1"/>
</dbReference>
<dbReference type="Gene3D" id="3.40.50.620">
    <property type="entry name" value="HUPs"/>
    <property type="match status" value="1"/>
</dbReference>
<reference evidence="5" key="1">
    <citation type="submission" date="2017-06" db="EMBL/GenBank/DDBJ databases">
        <authorList>
            <person name="Varghese N."/>
            <person name="Submissions S."/>
        </authorList>
    </citation>
    <scope>NUCLEOTIDE SEQUENCE [LARGE SCALE GENOMIC DNA]</scope>
    <source>
        <strain evidence="5">LNB2</strain>
    </source>
</reference>
<feature type="region of interest" description="Disordered" evidence="1">
    <location>
        <begin position="370"/>
        <end position="391"/>
    </location>
</feature>
<accession>A0A239C6Y1</accession>
<name>A0A239C6Y1_9SPHN</name>
<protein>
    <submittedName>
        <fullName evidence="4">DUF218 domain-containing protein</fullName>
    </submittedName>
</protein>
<evidence type="ECO:0000259" key="3">
    <source>
        <dbReference type="Pfam" id="PF02698"/>
    </source>
</evidence>
<dbReference type="InterPro" id="IPR003848">
    <property type="entry name" value="DUF218"/>
</dbReference>
<feature type="chain" id="PRO_5012647296" evidence="2">
    <location>
        <begin position="27"/>
        <end position="391"/>
    </location>
</feature>
<feature type="domain" description="DUF218" evidence="3">
    <location>
        <begin position="227"/>
        <end position="337"/>
    </location>
</feature>
<organism evidence="4 5">
    <name type="scientific">Edaphosphingomonas laterariae</name>
    <dbReference type="NCBI Taxonomy" id="861865"/>
    <lineage>
        <taxon>Bacteria</taxon>
        <taxon>Pseudomonadati</taxon>
        <taxon>Pseudomonadota</taxon>
        <taxon>Alphaproteobacteria</taxon>
        <taxon>Sphingomonadales</taxon>
        <taxon>Rhizorhabdaceae</taxon>
        <taxon>Edaphosphingomonas</taxon>
    </lineage>
</organism>
<evidence type="ECO:0000313" key="4">
    <source>
        <dbReference type="EMBL" id="SNS15870.1"/>
    </source>
</evidence>
<dbReference type="EMBL" id="FZOS01000002">
    <property type="protein sequence ID" value="SNS15870.1"/>
    <property type="molecule type" value="Genomic_DNA"/>
</dbReference>
<dbReference type="AlphaFoldDB" id="A0A239C6Y1"/>
<evidence type="ECO:0000313" key="5">
    <source>
        <dbReference type="Proteomes" id="UP000198281"/>
    </source>
</evidence>
<dbReference type="Pfam" id="PF02698">
    <property type="entry name" value="DUF218"/>
    <property type="match status" value="1"/>
</dbReference>
<proteinExistence type="predicted"/>
<dbReference type="PANTHER" id="PTHR30336">
    <property type="entry name" value="INNER MEMBRANE PROTEIN, PROBABLE PERMEASE"/>
    <property type="match status" value="1"/>
</dbReference>
<dbReference type="PANTHER" id="PTHR30336:SF20">
    <property type="entry name" value="DUF218 DOMAIN-CONTAINING PROTEIN"/>
    <property type="match status" value="1"/>
</dbReference>
<feature type="signal peptide" evidence="2">
    <location>
        <begin position="1"/>
        <end position="26"/>
    </location>
</feature>
<dbReference type="GO" id="GO:0005886">
    <property type="term" value="C:plasma membrane"/>
    <property type="evidence" value="ECO:0007669"/>
    <property type="project" value="TreeGrafter"/>
</dbReference>
<evidence type="ECO:0000256" key="2">
    <source>
        <dbReference type="SAM" id="SignalP"/>
    </source>
</evidence>
<keyword evidence="2" id="KW-0732">Signal</keyword>
<dbReference type="Proteomes" id="UP000198281">
    <property type="component" value="Unassembled WGS sequence"/>
</dbReference>